<dbReference type="AlphaFoldDB" id="A0A9P8W8G5"/>
<reference evidence="1 2" key="1">
    <citation type="journal article" date="2021" name="Nat. Commun.">
        <title>Genetic determinants of endophytism in the Arabidopsis root mycobiome.</title>
        <authorList>
            <person name="Mesny F."/>
            <person name="Miyauchi S."/>
            <person name="Thiergart T."/>
            <person name="Pickel B."/>
            <person name="Atanasova L."/>
            <person name="Karlsson M."/>
            <person name="Huettel B."/>
            <person name="Barry K.W."/>
            <person name="Haridas S."/>
            <person name="Chen C."/>
            <person name="Bauer D."/>
            <person name="Andreopoulos W."/>
            <person name="Pangilinan J."/>
            <person name="LaButti K."/>
            <person name="Riley R."/>
            <person name="Lipzen A."/>
            <person name="Clum A."/>
            <person name="Drula E."/>
            <person name="Henrissat B."/>
            <person name="Kohler A."/>
            <person name="Grigoriev I.V."/>
            <person name="Martin F.M."/>
            <person name="Hacquard S."/>
        </authorList>
    </citation>
    <scope>NUCLEOTIDE SEQUENCE [LARGE SCALE GENOMIC DNA]</scope>
    <source>
        <strain evidence="1 2">MPI-CAGE-CH-0241</strain>
    </source>
</reference>
<dbReference type="InterPro" id="IPR038084">
    <property type="entry name" value="PduO/GlcC-like_sf"/>
</dbReference>
<dbReference type="EMBL" id="JAGPYM010000006">
    <property type="protein sequence ID" value="KAH6893127.1"/>
    <property type="molecule type" value="Genomic_DNA"/>
</dbReference>
<protein>
    <recommendedName>
        <fullName evidence="3">Duf967 domain protein</fullName>
    </recommendedName>
</protein>
<dbReference type="GO" id="GO:0072380">
    <property type="term" value="C:TRC complex"/>
    <property type="evidence" value="ECO:0007669"/>
    <property type="project" value="TreeGrafter"/>
</dbReference>
<dbReference type="Proteomes" id="UP000777438">
    <property type="component" value="Unassembled WGS sequence"/>
</dbReference>
<sequence>MSQTALQRQTQVVDALAKAQEAVQNPGAPVPIPHPSSDVKELKADGDSFTFDSFTTDDAFVLGNLLYARLLPYAREGRAALISIALANSSQVLFQTVTGPGTVPDNARWVQRKRNAVTRWGSSSWYLHCHFEGDETRFASRLGLSDAQKSEFAIHGGAVPIRVKGVEGIVATVVVSGLKQEEDHGVIVDVIKANWK</sequence>
<dbReference type="Gene3D" id="3.30.450.150">
    <property type="entry name" value="Haem-degrading domain"/>
    <property type="match status" value="1"/>
</dbReference>
<accession>A0A9P8W8G5</accession>
<organism evidence="1 2">
    <name type="scientific">Thelonectria olida</name>
    <dbReference type="NCBI Taxonomy" id="1576542"/>
    <lineage>
        <taxon>Eukaryota</taxon>
        <taxon>Fungi</taxon>
        <taxon>Dikarya</taxon>
        <taxon>Ascomycota</taxon>
        <taxon>Pezizomycotina</taxon>
        <taxon>Sordariomycetes</taxon>
        <taxon>Hypocreomycetidae</taxon>
        <taxon>Hypocreales</taxon>
        <taxon>Nectriaceae</taxon>
        <taxon>Thelonectria</taxon>
    </lineage>
</organism>
<name>A0A9P8W8G5_9HYPO</name>
<evidence type="ECO:0008006" key="3">
    <source>
        <dbReference type="Google" id="ProtNLM"/>
    </source>
</evidence>
<dbReference type="Pfam" id="PF03928">
    <property type="entry name" value="HbpS-like"/>
    <property type="match status" value="1"/>
</dbReference>
<dbReference type="PANTHER" id="PTHR28255">
    <property type="match status" value="1"/>
</dbReference>
<dbReference type="SUPFAM" id="SSF143744">
    <property type="entry name" value="GlcG-like"/>
    <property type="match status" value="1"/>
</dbReference>
<evidence type="ECO:0000313" key="1">
    <source>
        <dbReference type="EMBL" id="KAH6893127.1"/>
    </source>
</evidence>
<proteinExistence type="predicted"/>
<dbReference type="InterPro" id="IPR010371">
    <property type="entry name" value="YBR137W-like"/>
</dbReference>
<dbReference type="OrthoDB" id="2209940at2759"/>
<dbReference type="PANTHER" id="PTHR28255:SF1">
    <property type="entry name" value="UPF0303 PROTEIN YBR137W"/>
    <property type="match status" value="1"/>
</dbReference>
<dbReference type="InterPro" id="IPR005624">
    <property type="entry name" value="PduO/GlcC-like"/>
</dbReference>
<gene>
    <name evidence="1" type="ORF">B0T10DRAFT_481577</name>
</gene>
<comment type="caution">
    <text evidence="1">The sequence shown here is derived from an EMBL/GenBank/DDBJ whole genome shotgun (WGS) entry which is preliminary data.</text>
</comment>
<evidence type="ECO:0000313" key="2">
    <source>
        <dbReference type="Proteomes" id="UP000777438"/>
    </source>
</evidence>
<dbReference type="GO" id="GO:0006620">
    <property type="term" value="P:post-translational protein targeting to endoplasmic reticulum membrane"/>
    <property type="evidence" value="ECO:0007669"/>
    <property type="project" value="TreeGrafter"/>
</dbReference>
<keyword evidence="2" id="KW-1185">Reference proteome</keyword>